<accession>A0A5N6EPM2</accession>
<dbReference type="EMBL" id="ML733446">
    <property type="protein sequence ID" value="KAB8218704.1"/>
    <property type="molecule type" value="Genomic_DNA"/>
</dbReference>
<sequence length="199" mass="21451">MRIPESRPGIRREVDRRREVATAKLSVIRGSPNSPQAHVLFSLDCLSRKFILGSSGALLKKYLQDEGALGLLDAPHSPKQRIHTLPKPLDPTIQKYIRPKHQKPMPYPLRPPHLLILIMNTPAKADPLITPAKTSIMRANPLPFGPLIGKTTPPSNAATGSVVGRPCASSAYPSGIDSTRLAAPWEAVDSVGVDAAEVG</sequence>
<name>A0A5N6EPM2_9EURO</name>
<proteinExistence type="predicted"/>
<evidence type="ECO:0000313" key="2">
    <source>
        <dbReference type="Proteomes" id="UP000326799"/>
    </source>
</evidence>
<dbReference type="AlphaFoldDB" id="A0A5N6EPM2"/>
<dbReference type="Proteomes" id="UP000326799">
    <property type="component" value="Unassembled WGS sequence"/>
</dbReference>
<protein>
    <submittedName>
        <fullName evidence="1">Uncharacterized protein</fullName>
    </submittedName>
</protein>
<gene>
    <name evidence="1" type="ORF">BDV33DRAFT_205106</name>
</gene>
<organism evidence="1 2">
    <name type="scientific">Aspergillus novoparasiticus</name>
    <dbReference type="NCBI Taxonomy" id="986946"/>
    <lineage>
        <taxon>Eukaryota</taxon>
        <taxon>Fungi</taxon>
        <taxon>Dikarya</taxon>
        <taxon>Ascomycota</taxon>
        <taxon>Pezizomycotina</taxon>
        <taxon>Eurotiomycetes</taxon>
        <taxon>Eurotiomycetidae</taxon>
        <taxon>Eurotiales</taxon>
        <taxon>Aspergillaceae</taxon>
        <taxon>Aspergillus</taxon>
        <taxon>Aspergillus subgen. Circumdati</taxon>
    </lineage>
</organism>
<reference evidence="1 2" key="1">
    <citation type="submission" date="2019-04" db="EMBL/GenBank/DDBJ databases">
        <title>Fungal friends and foes A comparative genomics study of 23 Aspergillus species from section Flavi.</title>
        <authorList>
            <consortium name="DOE Joint Genome Institute"/>
            <person name="Kjaerbolling I."/>
            <person name="Vesth T.C."/>
            <person name="Frisvad J.C."/>
            <person name="Nybo J.L."/>
            <person name="Theobald S."/>
            <person name="Kildgaard S."/>
            <person name="Petersen T.I."/>
            <person name="Kuo A."/>
            <person name="Sato A."/>
            <person name="Lyhne E.K."/>
            <person name="Kogle M.E."/>
            <person name="Wiebenga A."/>
            <person name="Kun R.S."/>
            <person name="Lubbers R.J."/>
            <person name="Makela M.R."/>
            <person name="Barry K."/>
            <person name="Chovatia M."/>
            <person name="Clum A."/>
            <person name="Daum C."/>
            <person name="Haridas S."/>
            <person name="He G."/>
            <person name="LaButti K."/>
            <person name="Lipzen A."/>
            <person name="Mondo S."/>
            <person name="Pangilinan J."/>
            <person name="Riley R."/>
            <person name="Salamov A."/>
            <person name="Simmons B.A."/>
            <person name="Magnuson J.K."/>
            <person name="Henrissat B."/>
            <person name="Mortensen U.H."/>
            <person name="Larsen T.O."/>
            <person name="De vries R.P."/>
            <person name="Grigoriev I.V."/>
            <person name="Machida M."/>
            <person name="Baker S.E."/>
            <person name="Andersen M.R."/>
        </authorList>
    </citation>
    <scope>NUCLEOTIDE SEQUENCE [LARGE SCALE GENOMIC DNA]</scope>
    <source>
        <strain evidence="1 2">CBS 126849</strain>
    </source>
</reference>
<keyword evidence="2" id="KW-1185">Reference proteome</keyword>
<evidence type="ECO:0000313" key="1">
    <source>
        <dbReference type="EMBL" id="KAB8218704.1"/>
    </source>
</evidence>